<evidence type="ECO:0000313" key="1">
    <source>
        <dbReference type="EMBL" id="AML53700.1"/>
    </source>
</evidence>
<keyword evidence="2" id="KW-1185">Reference proteome</keyword>
<dbReference type="STRING" id="1579316.RC74_15885"/>
<evidence type="ECO:0000313" key="2">
    <source>
        <dbReference type="Proteomes" id="UP000070371"/>
    </source>
</evidence>
<gene>
    <name evidence="1" type="ORF">RC74_15885</name>
</gene>
<accession>A0A126V5Z1</accession>
<dbReference type="Proteomes" id="UP000070371">
    <property type="component" value="Chromosome"/>
</dbReference>
<organism evidence="1 2">
    <name type="scientific">Falsihalocynthiibacter arcticus</name>
    <dbReference type="NCBI Taxonomy" id="1579316"/>
    <lineage>
        <taxon>Bacteria</taxon>
        <taxon>Pseudomonadati</taxon>
        <taxon>Pseudomonadota</taxon>
        <taxon>Alphaproteobacteria</taxon>
        <taxon>Rhodobacterales</taxon>
        <taxon>Roseobacteraceae</taxon>
        <taxon>Falsihalocynthiibacter</taxon>
    </lineage>
</organism>
<dbReference type="KEGG" id="hat:RC74_15885"/>
<sequence>MGVPVVAEQSNQPESTWEEVGRWIETPHHEKLLRLRRDPATSIAPFTTDGCSGGMSAAWTPVAQIIPGFAENYSESPPWEACCVVHDQAYYNAGETQTALESYNARLNADEALMQCVLQDGVQRRDTLAEEFSIDTSVVDQAYTLIANGMYQAVRLGGGPCSGLSWRWGYGYPSCLWSN</sequence>
<name>A0A126V5Z1_9RHOB</name>
<dbReference type="AlphaFoldDB" id="A0A126V5Z1"/>
<reference evidence="1 2" key="1">
    <citation type="submission" date="2016-02" db="EMBL/GenBank/DDBJ databases">
        <title>Complete genome sequence of Halocynthiibacter arcticus PAMC 20958t from arctic marine sediment.</title>
        <authorList>
            <person name="Lee Y.M."/>
            <person name="Baek K."/>
            <person name="Lee H.K."/>
            <person name="Shin S.C."/>
        </authorList>
    </citation>
    <scope>NUCLEOTIDE SEQUENCE [LARGE SCALE GENOMIC DNA]</scope>
    <source>
        <strain evidence="1">PAMC 20958</strain>
    </source>
</reference>
<dbReference type="EMBL" id="CP014327">
    <property type="protein sequence ID" value="AML53700.1"/>
    <property type="molecule type" value="Genomic_DNA"/>
</dbReference>
<protein>
    <submittedName>
        <fullName evidence="1">Uncharacterized protein</fullName>
    </submittedName>
</protein>
<proteinExistence type="predicted"/>